<dbReference type="InterPro" id="IPR035948">
    <property type="entry name" value="YwqG-like_sf"/>
</dbReference>
<evidence type="ECO:0000313" key="1">
    <source>
        <dbReference type="EMBL" id="KGL39937.1"/>
    </source>
</evidence>
<dbReference type="eggNOG" id="COG3878">
    <property type="taxonomic scope" value="Bacteria"/>
</dbReference>
<dbReference type="SUPFAM" id="SSF103032">
    <property type="entry name" value="Hypothetical protein YwqG"/>
    <property type="match status" value="1"/>
</dbReference>
<dbReference type="Proteomes" id="UP000029844">
    <property type="component" value="Unassembled WGS sequence"/>
</dbReference>
<comment type="caution">
    <text evidence="1">The sequence shown here is derived from an EMBL/GenBank/DDBJ whole genome shotgun (WGS) entry which is preliminary data.</text>
</comment>
<dbReference type="InterPro" id="IPR015315">
    <property type="entry name" value="DUF1963"/>
</dbReference>
<sequence>MLRDELEKLVTPEIVKQILATEQERISLTVEKEAGLGLTVSKAGGRGYLPKTMDYPRNKDGGPLSLLAQVNFAEMPDLADFPTTGLLAFYIDYLDDLTGLDFDDQTKQNGFRVLYFETMDADSYSEEEQDALFEAVSDEFYPVVDGVFRLRGEITKQVILEESYDFERAYGATFYEVTDKWTNEDSAKFDKLYELVSSSSSQLGGSPFFTQEDPRLGEETAHHDTLLFQLDSGDEIMWGDMGVGNFFIHREDLKQRDFTNVMYNWDCY</sequence>
<protein>
    <recommendedName>
        <fullName evidence="3">Cytoplasmic protein</fullName>
    </recommendedName>
</protein>
<accession>A0A099W4L1</accession>
<evidence type="ECO:0000313" key="2">
    <source>
        <dbReference type="Proteomes" id="UP000029844"/>
    </source>
</evidence>
<dbReference type="STRING" id="1552123.EP57_12825"/>
<dbReference type="AlphaFoldDB" id="A0A099W4L1"/>
<reference evidence="1 2" key="1">
    <citation type="submission" date="2014-05" db="EMBL/GenBank/DDBJ databases">
        <title>Novel Listeriaceae from food processing environments.</title>
        <authorList>
            <person name="den Bakker H.C."/>
        </authorList>
    </citation>
    <scope>NUCLEOTIDE SEQUENCE [LARGE SCALE GENOMIC DNA]</scope>
    <source>
        <strain evidence="1 2">FSL A5-0281</strain>
    </source>
</reference>
<dbReference type="OrthoDB" id="57088at2"/>
<name>A0A099W4L1_9LIST</name>
<proteinExistence type="predicted"/>
<gene>
    <name evidence="1" type="ORF">EP57_12825</name>
</gene>
<keyword evidence="2" id="KW-1185">Reference proteome</keyword>
<dbReference type="RefSeq" id="WP_052167678.1">
    <property type="nucleotide sequence ID" value="NZ_CBCSHQ010000013.1"/>
</dbReference>
<dbReference type="PANTHER" id="PTHR36436">
    <property type="entry name" value="SLL5081 PROTEIN"/>
    <property type="match status" value="1"/>
</dbReference>
<dbReference type="PANTHER" id="PTHR36436:SF6">
    <property type="entry name" value="SLL5081 PROTEIN"/>
    <property type="match status" value="1"/>
</dbReference>
<organism evidence="1 2">
    <name type="scientific">Listeria booriae</name>
    <dbReference type="NCBI Taxonomy" id="1552123"/>
    <lineage>
        <taxon>Bacteria</taxon>
        <taxon>Bacillati</taxon>
        <taxon>Bacillota</taxon>
        <taxon>Bacilli</taxon>
        <taxon>Bacillales</taxon>
        <taxon>Listeriaceae</taxon>
        <taxon>Listeria</taxon>
    </lineage>
</organism>
<dbReference type="GeneID" id="58718233"/>
<dbReference type="EMBL" id="JNFA01000025">
    <property type="protein sequence ID" value="KGL39937.1"/>
    <property type="molecule type" value="Genomic_DNA"/>
</dbReference>
<evidence type="ECO:0008006" key="3">
    <source>
        <dbReference type="Google" id="ProtNLM"/>
    </source>
</evidence>
<dbReference type="Pfam" id="PF09234">
    <property type="entry name" value="DUF1963"/>
    <property type="match status" value="1"/>
</dbReference>
<dbReference type="Gene3D" id="2.30.320.10">
    <property type="entry name" value="YwqG-like"/>
    <property type="match status" value="1"/>
</dbReference>